<evidence type="ECO:0000313" key="1">
    <source>
        <dbReference type="EMBL" id="PIT95793.1"/>
    </source>
</evidence>
<dbReference type="Proteomes" id="UP000228533">
    <property type="component" value="Unassembled WGS sequence"/>
</dbReference>
<evidence type="ECO:0008006" key="3">
    <source>
        <dbReference type="Google" id="ProtNLM"/>
    </source>
</evidence>
<reference evidence="2" key="1">
    <citation type="submission" date="2017-09" db="EMBL/GenBank/DDBJ databases">
        <title>Depth-based differentiation of microbial function through sediment-hosted aquifers and enrichment of novel symbionts in the deep terrestrial subsurface.</title>
        <authorList>
            <person name="Probst A.J."/>
            <person name="Ladd B."/>
            <person name="Jarett J.K."/>
            <person name="Geller-Mcgrath D.E."/>
            <person name="Sieber C.M.K."/>
            <person name="Emerson J.B."/>
            <person name="Anantharaman K."/>
            <person name="Thomas B.C."/>
            <person name="Malmstrom R."/>
            <person name="Stieglmeier M."/>
            <person name="Klingl A."/>
            <person name="Woyke T."/>
            <person name="Ryan C.M."/>
            <person name="Banfield J.F."/>
        </authorList>
    </citation>
    <scope>NUCLEOTIDE SEQUENCE [LARGE SCALE GENOMIC DNA]</scope>
</reference>
<dbReference type="Pfam" id="PF13207">
    <property type="entry name" value="AAA_17"/>
    <property type="match status" value="1"/>
</dbReference>
<sequence>MTPKIIIGLIGEKGAGKGTVSDYLTTNYGAEHFGTSKVLKRTIGDLYLDLTRDNFIKLALVLKEGFGAAVVINSLIQNIEDKSVSPIVIADGIRMHDDVKPFLERYGRNFYLIYVTADMQIRYERTKARKEKAGEDKMSWPEFIAEEARLTEVAIHEVGRQADYIIDNNGDQPALEKQVKEAMESIKKHHEHRNSIK</sequence>
<dbReference type="InterPro" id="IPR027417">
    <property type="entry name" value="P-loop_NTPase"/>
</dbReference>
<dbReference type="PANTHER" id="PTHR41930">
    <property type="entry name" value="UPF0200 PROTEIN MJ1399"/>
    <property type="match status" value="1"/>
</dbReference>
<dbReference type="SUPFAM" id="SSF52540">
    <property type="entry name" value="P-loop containing nucleoside triphosphate hydrolases"/>
    <property type="match status" value="1"/>
</dbReference>
<name>A0A2M6WSK0_9BACT</name>
<dbReference type="PANTHER" id="PTHR41930:SF1">
    <property type="entry name" value="DEPHOSPHO-COA KINASE"/>
    <property type="match status" value="1"/>
</dbReference>
<evidence type="ECO:0000313" key="2">
    <source>
        <dbReference type="Proteomes" id="UP000228533"/>
    </source>
</evidence>
<dbReference type="Gene3D" id="3.40.50.300">
    <property type="entry name" value="P-loop containing nucleotide triphosphate hydrolases"/>
    <property type="match status" value="1"/>
</dbReference>
<organism evidence="1 2">
    <name type="scientific">Candidatus Falkowbacteria bacterium CG10_big_fil_rev_8_21_14_0_10_37_14</name>
    <dbReference type="NCBI Taxonomy" id="1974561"/>
    <lineage>
        <taxon>Bacteria</taxon>
        <taxon>Candidatus Falkowiibacteriota</taxon>
    </lineage>
</organism>
<proteinExistence type="predicted"/>
<protein>
    <recommendedName>
        <fullName evidence="3">Dephospho-CoA kinase</fullName>
    </recommendedName>
</protein>
<accession>A0A2M6WSK0</accession>
<dbReference type="EMBL" id="PFAM01000023">
    <property type="protein sequence ID" value="PIT95793.1"/>
    <property type="molecule type" value="Genomic_DNA"/>
</dbReference>
<comment type="caution">
    <text evidence="1">The sequence shown here is derived from an EMBL/GenBank/DDBJ whole genome shotgun (WGS) entry which is preliminary data.</text>
</comment>
<gene>
    <name evidence="1" type="ORF">COT94_04380</name>
</gene>
<dbReference type="AlphaFoldDB" id="A0A2M6WSK0"/>